<evidence type="ECO:0008006" key="4">
    <source>
        <dbReference type="Google" id="ProtNLM"/>
    </source>
</evidence>
<proteinExistence type="predicted"/>
<organism evidence="2 3">
    <name type="scientific">Rhodofomes roseus</name>
    <dbReference type="NCBI Taxonomy" id="34475"/>
    <lineage>
        <taxon>Eukaryota</taxon>
        <taxon>Fungi</taxon>
        <taxon>Dikarya</taxon>
        <taxon>Basidiomycota</taxon>
        <taxon>Agaricomycotina</taxon>
        <taxon>Agaricomycetes</taxon>
        <taxon>Polyporales</taxon>
        <taxon>Rhodofomes</taxon>
    </lineage>
</organism>
<gene>
    <name evidence="2" type="ORF">C8Q71DRAFT_314386</name>
</gene>
<dbReference type="RefSeq" id="XP_047774161.1">
    <property type="nucleotide sequence ID" value="XM_047917744.1"/>
</dbReference>
<accession>A0ABQ8K2C1</accession>
<evidence type="ECO:0000313" key="2">
    <source>
        <dbReference type="EMBL" id="KAH9830914.1"/>
    </source>
</evidence>
<evidence type="ECO:0000256" key="1">
    <source>
        <dbReference type="SAM" id="SignalP"/>
    </source>
</evidence>
<comment type="caution">
    <text evidence="2">The sequence shown here is derived from an EMBL/GenBank/DDBJ whole genome shotgun (WGS) entry which is preliminary data.</text>
</comment>
<sequence>MLYLVTLSFLLVHAVRGSSASLLHLTPRGAFGGRPTTRQHLYHSRRMFDSTEPRTSGASPSQCRRMFTSFQPAYLEHLSLVVRASGFYRGSRMGYD</sequence>
<name>A0ABQ8K2C1_9APHY</name>
<feature type="chain" id="PRO_5045556818" description="Secreted protein" evidence="1">
    <location>
        <begin position="18"/>
        <end position="96"/>
    </location>
</feature>
<keyword evidence="3" id="KW-1185">Reference proteome</keyword>
<dbReference type="GeneID" id="71998476"/>
<evidence type="ECO:0000313" key="3">
    <source>
        <dbReference type="Proteomes" id="UP000814176"/>
    </source>
</evidence>
<keyword evidence="1" id="KW-0732">Signal</keyword>
<reference evidence="2 3" key="1">
    <citation type="journal article" date="2021" name="Environ. Microbiol.">
        <title>Gene family expansions and transcriptome signatures uncover fungal adaptations to wood decay.</title>
        <authorList>
            <person name="Hage H."/>
            <person name="Miyauchi S."/>
            <person name="Viragh M."/>
            <person name="Drula E."/>
            <person name="Min B."/>
            <person name="Chaduli D."/>
            <person name="Navarro D."/>
            <person name="Favel A."/>
            <person name="Norest M."/>
            <person name="Lesage-Meessen L."/>
            <person name="Balint B."/>
            <person name="Merenyi Z."/>
            <person name="de Eugenio L."/>
            <person name="Morin E."/>
            <person name="Martinez A.T."/>
            <person name="Baldrian P."/>
            <person name="Stursova M."/>
            <person name="Martinez M.J."/>
            <person name="Novotny C."/>
            <person name="Magnuson J.K."/>
            <person name="Spatafora J.W."/>
            <person name="Maurice S."/>
            <person name="Pangilinan J."/>
            <person name="Andreopoulos W."/>
            <person name="LaButti K."/>
            <person name="Hundley H."/>
            <person name="Na H."/>
            <person name="Kuo A."/>
            <person name="Barry K."/>
            <person name="Lipzen A."/>
            <person name="Henrissat B."/>
            <person name="Riley R."/>
            <person name="Ahrendt S."/>
            <person name="Nagy L.G."/>
            <person name="Grigoriev I.V."/>
            <person name="Martin F."/>
            <person name="Rosso M.N."/>
        </authorList>
    </citation>
    <scope>NUCLEOTIDE SEQUENCE [LARGE SCALE GENOMIC DNA]</scope>
    <source>
        <strain evidence="2 3">CIRM-BRFM 1785</strain>
    </source>
</reference>
<protein>
    <recommendedName>
        <fullName evidence="4">Secreted protein</fullName>
    </recommendedName>
</protein>
<feature type="signal peptide" evidence="1">
    <location>
        <begin position="1"/>
        <end position="17"/>
    </location>
</feature>
<dbReference type="EMBL" id="JADCUA010000028">
    <property type="protein sequence ID" value="KAH9830914.1"/>
    <property type="molecule type" value="Genomic_DNA"/>
</dbReference>
<dbReference type="Proteomes" id="UP000814176">
    <property type="component" value="Unassembled WGS sequence"/>
</dbReference>